<dbReference type="PANTHER" id="PTHR46655">
    <property type="entry name" value="HISTONE-LYSINE N-METHYLTRANSFERASE ATXR3"/>
    <property type="match status" value="1"/>
</dbReference>
<dbReference type="InterPro" id="IPR045606">
    <property type="entry name" value="ATXR3_C"/>
</dbReference>
<reference evidence="2 3" key="1">
    <citation type="submission" date="2020-08" db="EMBL/GenBank/DDBJ databases">
        <title>Plant Genome Project.</title>
        <authorList>
            <person name="Zhang R.-G."/>
        </authorList>
    </citation>
    <scope>NUCLEOTIDE SEQUENCE [LARGE SCALE GENOMIC DNA]</scope>
    <source>
        <tissue evidence="2">Rhizome</tissue>
    </source>
</reference>
<dbReference type="PANTHER" id="PTHR46655:SF1">
    <property type="entry name" value="HISTONE-LYSINE N-METHYLTRANSFERASE ATXR3"/>
    <property type="match status" value="1"/>
</dbReference>
<organism evidence="2 3">
    <name type="scientific">Zingiber officinale</name>
    <name type="common">Ginger</name>
    <name type="synonym">Amomum zingiber</name>
    <dbReference type="NCBI Taxonomy" id="94328"/>
    <lineage>
        <taxon>Eukaryota</taxon>
        <taxon>Viridiplantae</taxon>
        <taxon>Streptophyta</taxon>
        <taxon>Embryophyta</taxon>
        <taxon>Tracheophyta</taxon>
        <taxon>Spermatophyta</taxon>
        <taxon>Magnoliopsida</taxon>
        <taxon>Liliopsida</taxon>
        <taxon>Zingiberales</taxon>
        <taxon>Zingiberaceae</taxon>
        <taxon>Zingiber</taxon>
    </lineage>
</organism>
<gene>
    <name evidence="2" type="ORF">ZIOFF_040744</name>
</gene>
<dbReference type="Pfam" id="PF19633">
    <property type="entry name" value="SDG2_C"/>
    <property type="match status" value="1"/>
</dbReference>
<keyword evidence="3" id="KW-1185">Reference proteome</keyword>
<proteinExistence type="predicted"/>
<sequence length="337" mass="38547">MREATKGGGWWEKIWGSKIHSFSMFSFINGTTTVVVWLGGIGTGRGPNNEKILCSCAALTNEAKMITVVKYVMRCVFEDAKNAPPPIEKLTAEGMVSVLWKGEGSLVEDLLHSMTPHLEPNLLIDLKSNIQAHDPSGSDNIETALRKLRDELRNFPCSKKCRHDAAADLIHIYAYTKVFFKIRKYKSVTSPPVYISPLDLGPKYADKMGSGFQEYCKTYGENYCLGQLIYWYSQMNADPDCRLVRARKGCLSLPDFSSYYAKTQKPLREHYSLRTVRFMMSRMEKEPQRPWPKDRIWLFKSNPKFFGSPMLDAVLNKCPLDKEMMHWLKTRPAVFQG</sequence>
<protein>
    <recommendedName>
        <fullName evidence="1">ATXR3 C-terminal domain-containing protein</fullName>
    </recommendedName>
</protein>
<comment type="caution">
    <text evidence="2">The sequence shown here is derived from an EMBL/GenBank/DDBJ whole genome shotgun (WGS) entry which is preliminary data.</text>
</comment>
<evidence type="ECO:0000313" key="2">
    <source>
        <dbReference type="EMBL" id="KAG6500886.1"/>
    </source>
</evidence>
<dbReference type="AlphaFoldDB" id="A0A8J5G6M7"/>
<dbReference type="EMBL" id="JACMSC010000011">
    <property type="protein sequence ID" value="KAG6500886.1"/>
    <property type="molecule type" value="Genomic_DNA"/>
</dbReference>
<dbReference type="Proteomes" id="UP000734854">
    <property type="component" value="Unassembled WGS sequence"/>
</dbReference>
<feature type="domain" description="ATXR3 C-terminal" evidence="1">
    <location>
        <begin position="59"/>
        <end position="337"/>
    </location>
</feature>
<evidence type="ECO:0000259" key="1">
    <source>
        <dbReference type="Pfam" id="PF19633"/>
    </source>
</evidence>
<name>A0A8J5G6M7_ZINOF</name>
<evidence type="ECO:0000313" key="3">
    <source>
        <dbReference type="Proteomes" id="UP000734854"/>
    </source>
</evidence>
<accession>A0A8J5G6M7</accession>